<evidence type="ECO:0000256" key="1">
    <source>
        <dbReference type="ARBA" id="ARBA00022737"/>
    </source>
</evidence>
<dbReference type="EMBL" id="JAQQBR010001835">
    <property type="protein sequence ID" value="KAK0161481.1"/>
    <property type="molecule type" value="Genomic_DNA"/>
</dbReference>
<dbReference type="SMART" id="SM00360">
    <property type="entry name" value="RRM"/>
    <property type="match status" value="1"/>
</dbReference>
<keyword evidence="6" id="KW-1185">Reference proteome</keyword>
<dbReference type="AlphaFoldDB" id="A0AA39F217"/>
<dbReference type="PANTHER" id="PTHR48025">
    <property type="entry name" value="OS02G0815200 PROTEIN"/>
    <property type="match status" value="1"/>
</dbReference>
<dbReference type="PROSITE" id="PS50102">
    <property type="entry name" value="RRM"/>
    <property type="match status" value="1"/>
</dbReference>
<keyword evidence="2 3" id="KW-0694">RNA-binding</keyword>
<evidence type="ECO:0000313" key="6">
    <source>
        <dbReference type="Proteomes" id="UP001168972"/>
    </source>
</evidence>
<dbReference type="SUPFAM" id="SSF54928">
    <property type="entry name" value="RNA-binding domain, RBD"/>
    <property type="match status" value="1"/>
</dbReference>
<dbReference type="Gene3D" id="3.30.70.330">
    <property type="match status" value="1"/>
</dbReference>
<dbReference type="InterPro" id="IPR035979">
    <property type="entry name" value="RBD_domain_sf"/>
</dbReference>
<dbReference type="Proteomes" id="UP001168972">
    <property type="component" value="Unassembled WGS sequence"/>
</dbReference>
<dbReference type="PANTHER" id="PTHR48025:SF1">
    <property type="entry name" value="RRM DOMAIN-CONTAINING PROTEIN"/>
    <property type="match status" value="1"/>
</dbReference>
<dbReference type="GO" id="GO:0003729">
    <property type="term" value="F:mRNA binding"/>
    <property type="evidence" value="ECO:0007669"/>
    <property type="project" value="TreeGrafter"/>
</dbReference>
<protein>
    <recommendedName>
        <fullName evidence="4">RRM domain-containing protein</fullName>
    </recommendedName>
</protein>
<dbReference type="GO" id="GO:0005634">
    <property type="term" value="C:nucleus"/>
    <property type="evidence" value="ECO:0007669"/>
    <property type="project" value="TreeGrafter"/>
</dbReference>
<dbReference type="GO" id="GO:0010629">
    <property type="term" value="P:negative regulation of gene expression"/>
    <property type="evidence" value="ECO:0007669"/>
    <property type="project" value="UniProtKB-ARBA"/>
</dbReference>
<comment type="caution">
    <text evidence="5">The sequence shown here is derived from an EMBL/GenBank/DDBJ whole genome shotgun (WGS) entry which is preliminary data.</text>
</comment>
<evidence type="ECO:0000259" key="4">
    <source>
        <dbReference type="PROSITE" id="PS50102"/>
    </source>
</evidence>
<dbReference type="Pfam" id="PF00076">
    <property type="entry name" value="RRM_1"/>
    <property type="match status" value="1"/>
</dbReference>
<dbReference type="InterPro" id="IPR000504">
    <property type="entry name" value="RRM_dom"/>
</dbReference>
<accession>A0AA39F217</accession>
<reference evidence="5" key="2">
    <citation type="submission" date="2023-03" db="EMBL/GenBank/DDBJ databases">
        <authorList>
            <person name="Inwood S.N."/>
            <person name="Skelly J.G."/>
            <person name="Guhlin J."/>
            <person name="Harrop T.W.R."/>
            <person name="Goldson S.G."/>
            <person name="Dearden P.K."/>
        </authorList>
    </citation>
    <scope>NUCLEOTIDE SEQUENCE</scope>
    <source>
        <strain evidence="5">Lincoln</strain>
        <tissue evidence="5">Whole body</tissue>
    </source>
</reference>
<evidence type="ECO:0000313" key="5">
    <source>
        <dbReference type="EMBL" id="KAK0161481.1"/>
    </source>
</evidence>
<gene>
    <name evidence="5" type="ORF">PV327_009947</name>
</gene>
<reference evidence="5" key="1">
    <citation type="journal article" date="2023" name="bioRxiv">
        <title>Scaffold-level genome assemblies of two parasitoid biocontrol wasps reveal the parthenogenesis mechanism and an associated novel virus.</title>
        <authorList>
            <person name="Inwood S."/>
            <person name="Skelly J."/>
            <person name="Guhlin J."/>
            <person name="Harrop T."/>
            <person name="Goldson S."/>
            <person name="Dearden P."/>
        </authorList>
    </citation>
    <scope>NUCLEOTIDE SEQUENCE</scope>
    <source>
        <strain evidence="5">Lincoln</strain>
        <tissue evidence="5">Whole body</tissue>
    </source>
</reference>
<name>A0AA39F217_MICHY</name>
<dbReference type="InterPro" id="IPR050502">
    <property type="entry name" value="Euk_RNA-bind_prot"/>
</dbReference>
<keyword evidence="1" id="KW-0677">Repeat</keyword>
<sequence length="325" mass="33293">MENETHTLAPTQLLQQLQTSINTPPTTIANALTNVQHQLLIQQHLGLSAAAAAAAAAATTPPQSVPNLSEINPASLQGLATLASLGNSAAGDYVAAATAAGVGTPMSMQDLVTLAAMTNANSNLQLSSNTLGGLSNSTAGPASGVTNNTNATNNFSSMTPLTLNSLAGTQINGLQDSLSSAYSNLQQYAGFSTLNPTVGSATSTPIGGTSSAVATAALVAQQHSMIANAAGKQIEGPEGCNLFIYHLPQEFSDLDLATTFVPFGNMLSAKVVVDLKTNMSRCFGFVSYDNPTSAAAAIQTMNGYHIAAKRLKVEHKRAKEAGKPY</sequence>
<feature type="domain" description="RRM" evidence="4">
    <location>
        <begin position="240"/>
        <end position="318"/>
    </location>
</feature>
<organism evidence="5 6">
    <name type="scientific">Microctonus hyperodae</name>
    <name type="common">Parasitoid wasp</name>
    <dbReference type="NCBI Taxonomy" id="165561"/>
    <lineage>
        <taxon>Eukaryota</taxon>
        <taxon>Metazoa</taxon>
        <taxon>Ecdysozoa</taxon>
        <taxon>Arthropoda</taxon>
        <taxon>Hexapoda</taxon>
        <taxon>Insecta</taxon>
        <taxon>Pterygota</taxon>
        <taxon>Neoptera</taxon>
        <taxon>Endopterygota</taxon>
        <taxon>Hymenoptera</taxon>
        <taxon>Apocrita</taxon>
        <taxon>Ichneumonoidea</taxon>
        <taxon>Braconidae</taxon>
        <taxon>Euphorinae</taxon>
        <taxon>Microctonus</taxon>
    </lineage>
</organism>
<evidence type="ECO:0000256" key="3">
    <source>
        <dbReference type="PROSITE-ProRule" id="PRU00176"/>
    </source>
</evidence>
<dbReference type="InterPro" id="IPR012677">
    <property type="entry name" value="Nucleotide-bd_a/b_plait_sf"/>
</dbReference>
<proteinExistence type="predicted"/>
<dbReference type="FunFam" id="3.30.70.330:FF:000383">
    <property type="entry name" value="Sex lethal, isoform D"/>
    <property type="match status" value="1"/>
</dbReference>
<dbReference type="GO" id="GO:0009967">
    <property type="term" value="P:positive regulation of signal transduction"/>
    <property type="evidence" value="ECO:0007669"/>
    <property type="project" value="UniProtKB-ARBA"/>
</dbReference>
<evidence type="ECO:0000256" key="2">
    <source>
        <dbReference type="ARBA" id="ARBA00022884"/>
    </source>
</evidence>
<dbReference type="GO" id="GO:0005737">
    <property type="term" value="C:cytoplasm"/>
    <property type="evidence" value="ECO:0007669"/>
    <property type="project" value="UniProtKB-ARBA"/>
</dbReference>